<dbReference type="Proteomes" id="UP001159427">
    <property type="component" value="Unassembled WGS sequence"/>
</dbReference>
<sequence>MTIGEYEGAKKKQDSIVISVKHKTADTHSPACLVLSPTLFSYLQVYFKEVQSKVLDSTSNENESSKAYVFLSWMESGQICTAINAAGQKAKCKGTSHQLCFTSLQSQMCYTA</sequence>
<evidence type="ECO:0000313" key="2">
    <source>
        <dbReference type="Proteomes" id="UP001159427"/>
    </source>
</evidence>
<name>A0ABN8QC79_9CNID</name>
<comment type="caution">
    <text evidence="1">The sequence shown here is derived from an EMBL/GenBank/DDBJ whole genome shotgun (WGS) entry which is preliminary data.</text>
</comment>
<organism evidence="1 2">
    <name type="scientific">Porites evermanni</name>
    <dbReference type="NCBI Taxonomy" id="104178"/>
    <lineage>
        <taxon>Eukaryota</taxon>
        <taxon>Metazoa</taxon>
        <taxon>Cnidaria</taxon>
        <taxon>Anthozoa</taxon>
        <taxon>Hexacorallia</taxon>
        <taxon>Scleractinia</taxon>
        <taxon>Fungiina</taxon>
        <taxon>Poritidae</taxon>
        <taxon>Porites</taxon>
    </lineage>
</organism>
<keyword evidence="2" id="KW-1185">Reference proteome</keyword>
<gene>
    <name evidence="1" type="ORF">PEVE_00004046</name>
</gene>
<evidence type="ECO:0000313" key="1">
    <source>
        <dbReference type="EMBL" id="CAH3161713.1"/>
    </source>
</evidence>
<dbReference type="EMBL" id="CALNXI010001246">
    <property type="protein sequence ID" value="CAH3161713.1"/>
    <property type="molecule type" value="Genomic_DNA"/>
</dbReference>
<accession>A0ABN8QC79</accession>
<reference evidence="1 2" key="1">
    <citation type="submission" date="2022-05" db="EMBL/GenBank/DDBJ databases">
        <authorList>
            <consortium name="Genoscope - CEA"/>
            <person name="William W."/>
        </authorList>
    </citation>
    <scope>NUCLEOTIDE SEQUENCE [LARGE SCALE GENOMIC DNA]</scope>
</reference>
<protein>
    <submittedName>
        <fullName evidence="1">Uncharacterized protein</fullName>
    </submittedName>
</protein>
<proteinExistence type="predicted"/>